<dbReference type="PROSITE" id="PS50039">
    <property type="entry name" value="FORK_HEAD_3"/>
    <property type="match status" value="1"/>
</dbReference>
<dbReference type="HOGENOM" id="CLU_077699_6_1_1"/>
<dbReference type="CDD" id="cd00059">
    <property type="entry name" value="FH_FOX"/>
    <property type="match status" value="1"/>
</dbReference>
<dbReference type="Pfam" id="PF00250">
    <property type="entry name" value="Forkhead"/>
    <property type="match status" value="1"/>
</dbReference>
<dbReference type="PROSITE" id="PS00658">
    <property type="entry name" value="FORK_HEAD_2"/>
    <property type="match status" value="1"/>
</dbReference>
<dbReference type="Proteomes" id="UP000054248">
    <property type="component" value="Unassembled WGS sequence"/>
</dbReference>
<evidence type="ECO:0000256" key="3">
    <source>
        <dbReference type="PROSITE-ProRule" id="PRU00089"/>
    </source>
</evidence>
<proteinExistence type="predicted"/>
<accession>A0A0C3LJ82</accession>
<name>A0A0C3LJ82_9AGAM</name>
<evidence type="ECO:0000313" key="5">
    <source>
        <dbReference type="EMBL" id="KIO34123.1"/>
    </source>
</evidence>
<keyword evidence="2 3" id="KW-0539">Nucleus</keyword>
<dbReference type="AlphaFoldDB" id="A0A0C3LJ82"/>
<dbReference type="SMART" id="SM00339">
    <property type="entry name" value="FH"/>
    <property type="match status" value="1"/>
</dbReference>
<evidence type="ECO:0000259" key="4">
    <source>
        <dbReference type="PROSITE" id="PS50039"/>
    </source>
</evidence>
<evidence type="ECO:0000256" key="1">
    <source>
        <dbReference type="ARBA" id="ARBA00023125"/>
    </source>
</evidence>
<dbReference type="STRING" id="1051891.A0A0C3LJ82"/>
<reference evidence="5 6" key="1">
    <citation type="submission" date="2014-04" db="EMBL/GenBank/DDBJ databases">
        <authorList>
            <consortium name="DOE Joint Genome Institute"/>
            <person name="Kuo A."/>
            <person name="Girlanda M."/>
            <person name="Perotto S."/>
            <person name="Kohler A."/>
            <person name="Nagy L.G."/>
            <person name="Floudas D."/>
            <person name="Copeland A."/>
            <person name="Barry K.W."/>
            <person name="Cichocki N."/>
            <person name="Veneault-Fourrey C."/>
            <person name="LaButti K."/>
            <person name="Lindquist E.A."/>
            <person name="Lipzen A."/>
            <person name="Lundell T."/>
            <person name="Morin E."/>
            <person name="Murat C."/>
            <person name="Sun H."/>
            <person name="Tunlid A."/>
            <person name="Henrissat B."/>
            <person name="Grigoriev I.V."/>
            <person name="Hibbett D.S."/>
            <person name="Martin F."/>
            <person name="Nordberg H.P."/>
            <person name="Cantor M.N."/>
            <person name="Hua S.X."/>
        </authorList>
    </citation>
    <scope>NUCLEOTIDE SEQUENCE [LARGE SCALE GENOMIC DNA]</scope>
    <source>
        <strain evidence="5 6">MUT 4182</strain>
    </source>
</reference>
<feature type="DNA-binding region" description="Fork-head" evidence="3">
    <location>
        <begin position="1"/>
        <end position="76"/>
    </location>
</feature>
<dbReference type="FunFam" id="1.10.10.10:FF:000135">
    <property type="entry name" value="forkhead box protein G1"/>
    <property type="match status" value="1"/>
</dbReference>
<dbReference type="InterPro" id="IPR036388">
    <property type="entry name" value="WH-like_DNA-bd_sf"/>
</dbReference>
<dbReference type="GO" id="GO:0000978">
    <property type="term" value="F:RNA polymerase II cis-regulatory region sequence-specific DNA binding"/>
    <property type="evidence" value="ECO:0007669"/>
    <property type="project" value="TreeGrafter"/>
</dbReference>
<keyword evidence="1 3" id="KW-0238">DNA-binding</keyword>
<dbReference type="EMBL" id="KN822944">
    <property type="protein sequence ID" value="KIO34123.1"/>
    <property type="molecule type" value="Genomic_DNA"/>
</dbReference>
<feature type="non-terminal residue" evidence="5">
    <location>
        <position position="76"/>
    </location>
</feature>
<evidence type="ECO:0000313" key="6">
    <source>
        <dbReference type="Proteomes" id="UP000054248"/>
    </source>
</evidence>
<organism evidence="5 6">
    <name type="scientific">Tulasnella calospora MUT 4182</name>
    <dbReference type="NCBI Taxonomy" id="1051891"/>
    <lineage>
        <taxon>Eukaryota</taxon>
        <taxon>Fungi</taxon>
        <taxon>Dikarya</taxon>
        <taxon>Basidiomycota</taxon>
        <taxon>Agaricomycotina</taxon>
        <taxon>Agaricomycetes</taxon>
        <taxon>Cantharellales</taxon>
        <taxon>Tulasnellaceae</taxon>
        <taxon>Tulasnella</taxon>
    </lineage>
</organism>
<protein>
    <recommendedName>
        <fullName evidence="4">Fork-head domain-containing protein</fullName>
    </recommendedName>
</protein>
<dbReference type="OrthoDB" id="5954824at2759"/>
<reference evidence="6" key="2">
    <citation type="submission" date="2015-01" db="EMBL/GenBank/DDBJ databases">
        <title>Evolutionary Origins and Diversification of the Mycorrhizal Mutualists.</title>
        <authorList>
            <consortium name="DOE Joint Genome Institute"/>
            <consortium name="Mycorrhizal Genomics Consortium"/>
            <person name="Kohler A."/>
            <person name="Kuo A."/>
            <person name="Nagy L.G."/>
            <person name="Floudas D."/>
            <person name="Copeland A."/>
            <person name="Barry K.W."/>
            <person name="Cichocki N."/>
            <person name="Veneault-Fourrey C."/>
            <person name="LaButti K."/>
            <person name="Lindquist E.A."/>
            <person name="Lipzen A."/>
            <person name="Lundell T."/>
            <person name="Morin E."/>
            <person name="Murat C."/>
            <person name="Riley R."/>
            <person name="Ohm R."/>
            <person name="Sun H."/>
            <person name="Tunlid A."/>
            <person name="Henrissat B."/>
            <person name="Grigoriev I.V."/>
            <person name="Hibbett D.S."/>
            <person name="Martin F."/>
        </authorList>
    </citation>
    <scope>NUCLEOTIDE SEQUENCE [LARGE SCALE GENOMIC DNA]</scope>
    <source>
        <strain evidence="6">MUT 4182</strain>
    </source>
</reference>
<sequence length="76" mass="8725">PHYSYAALIGQALMSSPTKRLSLNQIYTWISMAYPYFKRGEAGWQNSIRHNLSLNGCFVKIKRDDGEKGKGSWWSI</sequence>
<dbReference type="PANTHER" id="PTHR11829:SF343">
    <property type="entry name" value="FORK-HEAD DOMAIN-CONTAINING PROTEIN"/>
    <property type="match status" value="1"/>
</dbReference>
<keyword evidence="6" id="KW-1185">Reference proteome</keyword>
<dbReference type="PANTHER" id="PTHR11829">
    <property type="entry name" value="FORKHEAD BOX PROTEIN"/>
    <property type="match status" value="1"/>
</dbReference>
<dbReference type="PRINTS" id="PR00053">
    <property type="entry name" value="FORKHEAD"/>
</dbReference>
<dbReference type="Gene3D" id="1.10.10.10">
    <property type="entry name" value="Winged helix-like DNA-binding domain superfamily/Winged helix DNA-binding domain"/>
    <property type="match status" value="1"/>
</dbReference>
<dbReference type="InterPro" id="IPR050211">
    <property type="entry name" value="FOX_domain-containing"/>
</dbReference>
<comment type="subcellular location">
    <subcellularLocation>
        <location evidence="3">Nucleus</location>
    </subcellularLocation>
</comment>
<dbReference type="GO" id="GO:0005634">
    <property type="term" value="C:nucleus"/>
    <property type="evidence" value="ECO:0007669"/>
    <property type="project" value="UniProtKB-SubCell"/>
</dbReference>
<evidence type="ECO:0000256" key="2">
    <source>
        <dbReference type="ARBA" id="ARBA00023242"/>
    </source>
</evidence>
<dbReference type="InterPro" id="IPR036390">
    <property type="entry name" value="WH_DNA-bd_sf"/>
</dbReference>
<dbReference type="InterPro" id="IPR030456">
    <property type="entry name" value="TF_fork_head_CS_2"/>
</dbReference>
<dbReference type="GO" id="GO:0000981">
    <property type="term" value="F:DNA-binding transcription factor activity, RNA polymerase II-specific"/>
    <property type="evidence" value="ECO:0007669"/>
    <property type="project" value="TreeGrafter"/>
</dbReference>
<gene>
    <name evidence="5" type="ORF">M407DRAFT_44130</name>
</gene>
<feature type="non-terminal residue" evidence="5">
    <location>
        <position position="1"/>
    </location>
</feature>
<feature type="domain" description="Fork-head" evidence="4">
    <location>
        <begin position="1"/>
        <end position="76"/>
    </location>
</feature>
<dbReference type="InterPro" id="IPR001766">
    <property type="entry name" value="Fork_head_dom"/>
</dbReference>
<dbReference type="SUPFAM" id="SSF46785">
    <property type="entry name" value="Winged helix' DNA-binding domain"/>
    <property type="match status" value="1"/>
</dbReference>